<dbReference type="GO" id="GO:0005634">
    <property type="term" value="C:nucleus"/>
    <property type="evidence" value="ECO:0007669"/>
    <property type="project" value="UniProtKB-SubCell"/>
</dbReference>
<evidence type="ECO:0000256" key="5">
    <source>
        <dbReference type="SAM" id="Coils"/>
    </source>
</evidence>
<feature type="domain" description="KOW" evidence="7">
    <location>
        <begin position="988"/>
        <end position="1015"/>
    </location>
</feature>
<dbReference type="AlphaFoldDB" id="A0ABD3RBU5"/>
<organism evidence="8 9">
    <name type="scientific">Cyclostephanos tholiformis</name>
    <dbReference type="NCBI Taxonomy" id="382380"/>
    <lineage>
        <taxon>Eukaryota</taxon>
        <taxon>Sar</taxon>
        <taxon>Stramenopiles</taxon>
        <taxon>Ochrophyta</taxon>
        <taxon>Bacillariophyta</taxon>
        <taxon>Coscinodiscophyceae</taxon>
        <taxon>Thalassiosirophycidae</taxon>
        <taxon>Stephanodiscales</taxon>
        <taxon>Stephanodiscaceae</taxon>
        <taxon>Cyclostephanos</taxon>
    </lineage>
</organism>
<feature type="domain" description="KOW" evidence="7">
    <location>
        <begin position="502"/>
        <end position="529"/>
    </location>
</feature>
<dbReference type="InterPro" id="IPR037259">
    <property type="entry name" value="BRK_sf"/>
</dbReference>
<keyword evidence="9" id="KW-1185">Reference proteome</keyword>
<feature type="region of interest" description="Disordered" evidence="6">
    <location>
        <begin position="659"/>
        <end position="678"/>
    </location>
</feature>
<keyword evidence="5" id="KW-0175">Coiled coil</keyword>
<reference evidence="8 9" key="1">
    <citation type="submission" date="2024-10" db="EMBL/GenBank/DDBJ databases">
        <title>Updated reference genomes for cyclostephanoid diatoms.</title>
        <authorList>
            <person name="Roberts W.R."/>
            <person name="Alverson A.J."/>
        </authorList>
    </citation>
    <scope>NUCLEOTIDE SEQUENCE [LARGE SCALE GENOMIC DNA]</scope>
    <source>
        <strain evidence="8 9">AJA228-03</strain>
    </source>
</reference>
<accession>A0ABD3RBU5</accession>
<sequence>MMGGGKGEVKSNTYIDESPPPIDDQSRPLPCPVYGRGWTVISVPRKRKKGVKTPAFDRFWTYDGDPTVKFRSTREVERYLEGMEEGGGRGCTTTMGSVDGGAVVVAGKGRDVVDEDMNDGNDDDDEVAMAVASNVATDAAVTEEGEGGDRGGGVENSSDVAGGGGGDDREEEEEKEEVLAGGEDRDGSGGGVGGGGGGNDGEDERGEGEEEKDDDEGGEEDTEGNDDSEYKEVIDNQWYRFRDETSCVERYARALDVEVLRYQGKEEDEGKDDDKNDDRETKVEEEVQDDHIDLTGARVMVNAGKFKGCIVKINARQSYRHLLISDASHSNESNVKLPVVELVKIADVEIVTPAAIRGEALSGSSFARALMTKYVGARVRILPSNPKYAGVIGTVAKVIVGDWYITDNPEITNAFRADKFDILSYPPGYARAKRLLEEGNRTGQEMRRSESKKMRVELREKLIDDEKEPAEKEIRSSNIVQKIPPIVVEEAPTVMDATSEPDSLARATILITKGRFTGQTGVIIEKRSLRRLQLDTVPDPLGFEDVTVLEYADNARAIESGASNVCTPKQTDFAQRYQRYMGARVKVKQEMQPREYAGVEGTVIRVFVLGDWYVTDNPDVPAAFTRDMFEVIKYPPAFVESSSNDGIDENKDAVKYDDAHGKEEGVIDNDKHGVKYDDVHEKEEVDKNLTWNDEDKDNDESLKENRELDNDEKEDVSVKSNNDSSNTGGEYDPGSPVHGSSNDRHDAENSLDKVVAQEKADFDAHNSNANNEDQEKDSAFDPIVGASVYIDRGKYEGRSGTIIDRKSRGWCTVSGIPSKVQVNQFALVDDGKVDLDKVKAFSQRYPCVMPRVMKSEAVKRKISATHSTGDGGYARSPTKYPHISNMLESAEPTLLDPILLQGIPAILHHLPPDTKIDIFNRRTGKIMKGEDAILLKDLSNELMAHAEYEPIIPPPSSNKSRITSRIGRSSPNVRVNSGVVPQNRVRASMREGRKVLVIGGEYRGLSGIIDSCIPGGWYLVKDLFRNVVLNVVLNMRDLALIPENVVADTPDEGQEELLKSMKTRIHLKAAKLRLDAVIEERERLAMDRQSERTRALMNKLDEDIDEMAKQIVILHQSLDLKGDVSPAPTTRANIH</sequence>
<evidence type="ECO:0000313" key="9">
    <source>
        <dbReference type="Proteomes" id="UP001530377"/>
    </source>
</evidence>
<feature type="region of interest" description="Disordered" evidence="6">
    <location>
        <begin position="136"/>
        <end position="229"/>
    </location>
</feature>
<feature type="coiled-coil region" evidence="5">
    <location>
        <begin position="1067"/>
        <end position="1110"/>
    </location>
</feature>
<evidence type="ECO:0000256" key="1">
    <source>
        <dbReference type="ARBA" id="ARBA00004123"/>
    </source>
</evidence>
<dbReference type="Proteomes" id="UP001530377">
    <property type="component" value="Unassembled WGS sequence"/>
</dbReference>
<keyword evidence="2" id="KW-0805">Transcription regulation</keyword>
<keyword evidence="3" id="KW-0804">Transcription</keyword>
<dbReference type="InterPro" id="IPR005824">
    <property type="entry name" value="KOW"/>
</dbReference>
<feature type="compositionally biased region" description="Acidic residues" evidence="6">
    <location>
        <begin position="200"/>
        <end position="227"/>
    </location>
</feature>
<feature type="domain" description="KOW" evidence="7">
    <location>
        <begin position="781"/>
        <end position="808"/>
    </location>
</feature>
<comment type="subcellular location">
    <subcellularLocation>
        <location evidence="1">Nucleus</location>
    </subcellularLocation>
</comment>
<dbReference type="InterPro" id="IPR006576">
    <property type="entry name" value="BRK_domain"/>
</dbReference>
<feature type="compositionally biased region" description="Basic and acidic residues" evidence="6">
    <location>
        <begin position="272"/>
        <end position="287"/>
    </location>
</feature>
<dbReference type="Pfam" id="PF07533">
    <property type="entry name" value="BRK"/>
    <property type="match status" value="1"/>
</dbReference>
<dbReference type="SMART" id="SM00739">
    <property type="entry name" value="KOW"/>
    <property type="match status" value="3"/>
</dbReference>
<evidence type="ECO:0000313" key="8">
    <source>
        <dbReference type="EMBL" id="KAL3808866.1"/>
    </source>
</evidence>
<dbReference type="SUPFAM" id="SSF160481">
    <property type="entry name" value="BRK domain-like"/>
    <property type="match status" value="1"/>
</dbReference>
<feature type="compositionally biased region" description="Basic and acidic residues" evidence="6">
    <location>
        <begin position="699"/>
        <end position="708"/>
    </location>
</feature>
<gene>
    <name evidence="8" type="ORF">ACHAXA_004153</name>
</gene>
<name>A0ABD3RBU5_9STRA</name>
<evidence type="ECO:0000259" key="7">
    <source>
        <dbReference type="SMART" id="SM00739"/>
    </source>
</evidence>
<feature type="region of interest" description="Disordered" evidence="6">
    <location>
        <begin position="686"/>
        <end position="747"/>
    </location>
</feature>
<keyword evidence="4" id="KW-0539">Nucleus</keyword>
<feature type="region of interest" description="Disordered" evidence="6">
    <location>
        <begin position="1"/>
        <end position="30"/>
    </location>
</feature>
<evidence type="ECO:0000256" key="3">
    <source>
        <dbReference type="ARBA" id="ARBA00023163"/>
    </source>
</evidence>
<feature type="compositionally biased region" description="Gly residues" evidence="6">
    <location>
        <begin position="188"/>
        <end position="199"/>
    </location>
</feature>
<proteinExistence type="predicted"/>
<evidence type="ECO:0000256" key="6">
    <source>
        <dbReference type="SAM" id="MobiDB-lite"/>
    </source>
</evidence>
<evidence type="ECO:0000256" key="2">
    <source>
        <dbReference type="ARBA" id="ARBA00023015"/>
    </source>
</evidence>
<evidence type="ECO:0000256" key="4">
    <source>
        <dbReference type="ARBA" id="ARBA00023242"/>
    </source>
</evidence>
<dbReference type="EMBL" id="JALLPB020000464">
    <property type="protein sequence ID" value="KAL3808866.1"/>
    <property type="molecule type" value="Genomic_DNA"/>
</dbReference>
<comment type="caution">
    <text evidence="8">The sequence shown here is derived from an EMBL/GenBank/DDBJ whole genome shotgun (WGS) entry which is preliminary data.</text>
</comment>
<feature type="region of interest" description="Disordered" evidence="6">
    <location>
        <begin position="265"/>
        <end position="287"/>
    </location>
</feature>
<dbReference type="Gene3D" id="3.40.5.120">
    <property type="match status" value="1"/>
</dbReference>
<protein>
    <recommendedName>
        <fullName evidence="7">KOW domain-containing protein</fullName>
    </recommendedName>
</protein>